<evidence type="ECO:0000256" key="2">
    <source>
        <dbReference type="ARBA" id="ARBA00009592"/>
    </source>
</evidence>
<dbReference type="EMBL" id="JAYMYR010000006">
    <property type="protein sequence ID" value="KAK7357127.1"/>
    <property type="molecule type" value="Genomic_DNA"/>
</dbReference>
<feature type="domain" description="Disease resistance R13L4/SHOC-2-like LRR" evidence="15">
    <location>
        <begin position="197"/>
        <end position="409"/>
    </location>
</feature>
<gene>
    <name evidence="16" type="ORF">VNO80_16410</name>
</gene>
<comment type="similarity">
    <text evidence="2">Belongs to the RLP family.</text>
</comment>
<evidence type="ECO:0000313" key="17">
    <source>
        <dbReference type="Proteomes" id="UP001374584"/>
    </source>
</evidence>
<dbReference type="Proteomes" id="UP001374584">
    <property type="component" value="Unassembled WGS sequence"/>
</dbReference>
<protein>
    <recommendedName>
        <fullName evidence="18">Leucine-rich repeat-containing N-terminal plant-type domain-containing protein</fullName>
    </recommendedName>
</protein>
<keyword evidence="7" id="KW-0677">Repeat</keyword>
<evidence type="ECO:0000256" key="1">
    <source>
        <dbReference type="ARBA" id="ARBA00004251"/>
    </source>
</evidence>
<dbReference type="PANTHER" id="PTHR48063:SF98">
    <property type="entry name" value="LRR RECEPTOR-LIKE SERINE_THREONINE-PROTEIN KINASE FLS2"/>
    <property type="match status" value="1"/>
</dbReference>
<reference evidence="16 17" key="1">
    <citation type="submission" date="2024-01" db="EMBL/GenBank/DDBJ databases">
        <title>The genomes of 5 underutilized Papilionoideae crops provide insights into root nodulation and disease resistanc.</title>
        <authorList>
            <person name="Jiang F."/>
        </authorList>
    </citation>
    <scope>NUCLEOTIDE SEQUENCE [LARGE SCALE GENOMIC DNA]</scope>
    <source>
        <strain evidence="16">JINMINGXINNONG_FW02</strain>
        <tissue evidence="16">Leaves</tissue>
    </source>
</reference>
<evidence type="ECO:0000256" key="11">
    <source>
        <dbReference type="ARBA" id="ARBA00023180"/>
    </source>
</evidence>
<dbReference type="SMART" id="SM00369">
    <property type="entry name" value="LRR_TYP"/>
    <property type="match status" value="4"/>
</dbReference>
<dbReference type="SUPFAM" id="SSF52047">
    <property type="entry name" value="RNI-like"/>
    <property type="match status" value="1"/>
</dbReference>
<dbReference type="FunFam" id="3.80.10.10:FF:000213">
    <property type="entry name" value="Tyrosine-sulfated glycopeptide receptor 1"/>
    <property type="match status" value="1"/>
</dbReference>
<dbReference type="InterPro" id="IPR032675">
    <property type="entry name" value="LRR_dom_sf"/>
</dbReference>
<keyword evidence="17" id="KW-1185">Reference proteome</keyword>
<sequence>MSAFSSQHAVIFAWLLCTLMLNTGTCNNFSIGCSQKDKLGLLNFKQRVIDLSAVLSSWNPDQDCCQWRGVNCDHITGRVTRLSLPCSTTLATYIDKQDKSHCLSGSIHLSLLLVELEFLNDLNLSNNDFLALQFDSVHQNCHNLSVVSHFHRCVNSSSLGYLDLSFNDNLAINSLQWLSRIYSLKYLDLGGIDLHKETNWLQPLTMLPSLSVLVMSDCQLKDLSPSLLYANFTALNALDLSKNEFSSELPKWLFNLSCGICYLEFGMNSLRGQLPEALLNLRQLKYLNFEDNDLDGPIPLWFGKFQYLKYLIIGANMFSGSIPPNLGNLSSLIALSVSSNQFTGVVSERNFAKLSKLKRLIIYSSPPLIFDCESQWVPPFQLERLVLGFAGPNLPEWLYTQRNLKRLSIFYSSFVAKSKFWNFVSRVSELDLEGNLIVGNLSNNVLLNSSFISLTSNDLKGSLPRLSSNVVIFDVSNNSLSGTIFPLLCDHKMLNGKGSLIYLDISRNHLSGELTNCWKNWKSLIHVNLGSNNLTGKIPSSMGSLLSLASLHLHENNLYGTIPTSLQNCHSLLIFNVRENNLSGTIPHWIPHDARALQLRSNNFSSNIPTQICQISSLIILDIADNIISGEIPTCLHNITSLVFNNATKSSLSFSFHYSSSLIYFHDDSLELVTKGRVSEYDTNLHFMTLIDMSSNNLFGTVPPQMFSLVGLCSLNLSHNKLRGKIPYEIGNMRSLESLDLSANQFWGEIPQGLANLSFLGVLNLSFNNFSGKIPSGTQLQGFDAVSYIGNPDLCGPPLPKICWQDAEHKDSKPIDEDEDKDEFLSWFYIGLKSGFVTGFLGVFCALFLNRKWRQAYFTFLYDMRDRLYVMVLIKMNSSR</sequence>
<proteinExistence type="inferred from homology"/>
<evidence type="ECO:0000256" key="3">
    <source>
        <dbReference type="ARBA" id="ARBA00022475"/>
    </source>
</evidence>
<feature type="chain" id="PRO_5042863113" description="Leucine-rich repeat-containing N-terminal plant-type domain-containing protein" evidence="13">
    <location>
        <begin position="27"/>
        <end position="880"/>
    </location>
</feature>
<keyword evidence="6 13" id="KW-0732">Signal</keyword>
<dbReference type="PANTHER" id="PTHR48063">
    <property type="entry name" value="LRR RECEPTOR-LIKE KINASE"/>
    <property type="match status" value="1"/>
</dbReference>
<feature type="transmembrane region" description="Helical" evidence="12">
    <location>
        <begin position="827"/>
        <end position="849"/>
    </location>
</feature>
<evidence type="ECO:0000256" key="10">
    <source>
        <dbReference type="ARBA" id="ARBA00023170"/>
    </source>
</evidence>
<keyword evidence="4" id="KW-0433">Leucine-rich repeat</keyword>
<keyword evidence="11" id="KW-0325">Glycoprotein</keyword>
<evidence type="ECO:0000256" key="5">
    <source>
        <dbReference type="ARBA" id="ARBA00022692"/>
    </source>
</evidence>
<evidence type="ECO:0008006" key="18">
    <source>
        <dbReference type="Google" id="ProtNLM"/>
    </source>
</evidence>
<organism evidence="16 17">
    <name type="scientific">Phaseolus coccineus</name>
    <name type="common">Scarlet runner bean</name>
    <name type="synonym">Phaseolus multiflorus</name>
    <dbReference type="NCBI Taxonomy" id="3886"/>
    <lineage>
        <taxon>Eukaryota</taxon>
        <taxon>Viridiplantae</taxon>
        <taxon>Streptophyta</taxon>
        <taxon>Embryophyta</taxon>
        <taxon>Tracheophyta</taxon>
        <taxon>Spermatophyta</taxon>
        <taxon>Magnoliopsida</taxon>
        <taxon>eudicotyledons</taxon>
        <taxon>Gunneridae</taxon>
        <taxon>Pentapetalae</taxon>
        <taxon>rosids</taxon>
        <taxon>fabids</taxon>
        <taxon>Fabales</taxon>
        <taxon>Fabaceae</taxon>
        <taxon>Papilionoideae</taxon>
        <taxon>50 kb inversion clade</taxon>
        <taxon>NPAAA clade</taxon>
        <taxon>indigoferoid/millettioid clade</taxon>
        <taxon>Phaseoleae</taxon>
        <taxon>Phaseolus</taxon>
    </lineage>
</organism>
<feature type="signal peptide" evidence="13">
    <location>
        <begin position="1"/>
        <end position="26"/>
    </location>
</feature>
<dbReference type="InterPro" id="IPR055414">
    <property type="entry name" value="LRR_R13L4/SHOC2-like"/>
</dbReference>
<name>A0AAN9MS23_PHACN</name>
<dbReference type="InterPro" id="IPR001611">
    <property type="entry name" value="Leu-rich_rpt"/>
</dbReference>
<comment type="caution">
    <text evidence="16">The sequence shown here is derived from an EMBL/GenBank/DDBJ whole genome shotgun (WGS) entry which is preliminary data.</text>
</comment>
<keyword evidence="5 12" id="KW-0812">Transmembrane</keyword>
<dbReference type="FunFam" id="3.80.10.10:FF:000041">
    <property type="entry name" value="LRR receptor-like serine/threonine-protein kinase ERECTA"/>
    <property type="match status" value="2"/>
</dbReference>
<evidence type="ECO:0000313" key="16">
    <source>
        <dbReference type="EMBL" id="KAK7357127.1"/>
    </source>
</evidence>
<evidence type="ECO:0000259" key="15">
    <source>
        <dbReference type="Pfam" id="PF23598"/>
    </source>
</evidence>
<evidence type="ECO:0000256" key="13">
    <source>
        <dbReference type="SAM" id="SignalP"/>
    </source>
</evidence>
<feature type="domain" description="Leucine-rich repeat-containing N-terminal plant-type" evidence="14">
    <location>
        <begin position="35"/>
        <end position="73"/>
    </location>
</feature>
<keyword evidence="3" id="KW-1003">Cell membrane</keyword>
<keyword evidence="9 12" id="KW-0472">Membrane</keyword>
<evidence type="ECO:0000256" key="7">
    <source>
        <dbReference type="ARBA" id="ARBA00022737"/>
    </source>
</evidence>
<evidence type="ECO:0000256" key="6">
    <source>
        <dbReference type="ARBA" id="ARBA00022729"/>
    </source>
</evidence>
<dbReference type="InterPro" id="IPR046956">
    <property type="entry name" value="RLP23-like"/>
</dbReference>
<evidence type="ECO:0000256" key="4">
    <source>
        <dbReference type="ARBA" id="ARBA00022614"/>
    </source>
</evidence>
<dbReference type="SUPFAM" id="SSF52058">
    <property type="entry name" value="L domain-like"/>
    <property type="match status" value="1"/>
</dbReference>
<comment type="subcellular location">
    <subcellularLocation>
        <location evidence="1">Cell membrane</location>
        <topology evidence="1">Single-pass type I membrane protein</topology>
    </subcellularLocation>
</comment>
<dbReference type="Gene3D" id="3.80.10.10">
    <property type="entry name" value="Ribonuclease Inhibitor"/>
    <property type="match status" value="2"/>
</dbReference>
<evidence type="ECO:0000256" key="9">
    <source>
        <dbReference type="ARBA" id="ARBA00023136"/>
    </source>
</evidence>
<dbReference type="InterPro" id="IPR003591">
    <property type="entry name" value="Leu-rich_rpt_typical-subtyp"/>
</dbReference>
<dbReference type="GO" id="GO:0005886">
    <property type="term" value="C:plasma membrane"/>
    <property type="evidence" value="ECO:0007669"/>
    <property type="project" value="UniProtKB-SubCell"/>
</dbReference>
<keyword evidence="8 12" id="KW-1133">Transmembrane helix</keyword>
<dbReference type="AlphaFoldDB" id="A0AAN9MS23"/>
<dbReference type="Pfam" id="PF08263">
    <property type="entry name" value="LRRNT_2"/>
    <property type="match status" value="1"/>
</dbReference>
<evidence type="ECO:0000256" key="8">
    <source>
        <dbReference type="ARBA" id="ARBA00022989"/>
    </source>
</evidence>
<dbReference type="Pfam" id="PF13855">
    <property type="entry name" value="LRR_8"/>
    <property type="match status" value="1"/>
</dbReference>
<dbReference type="Pfam" id="PF23598">
    <property type="entry name" value="LRR_14"/>
    <property type="match status" value="1"/>
</dbReference>
<evidence type="ECO:0000256" key="12">
    <source>
        <dbReference type="SAM" id="Phobius"/>
    </source>
</evidence>
<keyword evidence="10" id="KW-0675">Receptor</keyword>
<dbReference type="InterPro" id="IPR013210">
    <property type="entry name" value="LRR_N_plant-typ"/>
</dbReference>
<accession>A0AAN9MS23</accession>
<evidence type="ECO:0000259" key="14">
    <source>
        <dbReference type="Pfam" id="PF08263"/>
    </source>
</evidence>
<dbReference type="Pfam" id="PF00560">
    <property type="entry name" value="LRR_1"/>
    <property type="match status" value="4"/>
</dbReference>